<dbReference type="CDD" id="cd20628">
    <property type="entry name" value="CYP4"/>
    <property type="match status" value="1"/>
</dbReference>
<evidence type="ECO:0000256" key="12">
    <source>
        <dbReference type="ARBA" id="ARBA00023136"/>
    </source>
</evidence>
<dbReference type="RefSeq" id="XP_052133465.1">
    <property type="nucleotide sequence ID" value="XM_052277505.1"/>
</dbReference>
<evidence type="ECO:0000313" key="18">
    <source>
        <dbReference type="RefSeq" id="XP_052133466.1"/>
    </source>
</evidence>
<proteinExistence type="inferred from homology"/>
<keyword evidence="11 14" id="KW-0503">Monooxygenase</keyword>
<dbReference type="InterPro" id="IPR002401">
    <property type="entry name" value="Cyt_P450_E_grp-I"/>
</dbReference>
<evidence type="ECO:0000313" key="17">
    <source>
        <dbReference type="RefSeq" id="XP_052133465.1"/>
    </source>
</evidence>
<feature type="binding site" description="axial binding residue" evidence="13">
    <location>
        <position position="366"/>
    </location>
    <ligand>
        <name>heme</name>
        <dbReference type="ChEBI" id="CHEBI:30413"/>
    </ligand>
    <ligandPart>
        <name>Fe</name>
        <dbReference type="ChEBI" id="CHEBI:18248"/>
    </ligandPart>
</feature>
<dbReference type="GO" id="GO:0020037">
    <property type="term" value="F:heme binding"/>
    <property type="evidence" value="ECO:0007669"/>
    <property type="project" value="InterPro"/>
</dbReference>
<organism evidence="15 16">
    <name type="scientific">Frankliniella occidentalis</name>
    <name type="common">Western flower thrips</name>
    <name type="synonym">Euthrips occidentalis</name>
    <dbReference type="NCBI Taxonomy" id="133901"/>
    <lineage>
        <taxon>Eukaryota</taxon>
        <taxon>Metazoa</taxon>
        <taxon>Ecdysozoa</taxon>
        <taxon>Arthropoda</taxon>
        <taxon>Hexapoda</taxon>
        <taxon>Insecta</taxon>
        <taxon>Pterygota</taxon>
        <taxon>Neoptera</taxon>
        <taxon>Paraneoptera</taxon>
        <taxon>Thysanoptera</taxon>
        <taxon>Terebrantia</taxon>
        <taxon>Thripoidea</taxon>
        <taxon>Thripidae</taxon>
        <taxon>Frankliniella</taxon>
    </lineage>
</organism>
<dbReference type="GeneID" id="113215794"/>
<name>A0A9C6XDX2_FRAOC</name>
<keyword evidence="9 14" id="KW-0560">Oxidoreductase</keyword>
<evidence type="ECO:0000256" key="7">
    <source>
        <dbReference type="ARBA" id="ARBA00022824"/>
    </source>
</evidence>
<keyword evidence="7" id="KW-0256">Endoplasmic reticulum</keyword>
<dbReference type="PANTHER" id="PTHR24291">
    <property type="entry name" value="CYTOCHROME P450 FAMILY 4"/>
    <property type="match status" value="1"/>
</dbReference>
<keyword evidence="15" id="KW-1185">Reference proteome</keyword>
<reference evidence="16 17" key="1">
    <citation type="submission" date="2025-04" db="UniProtKB">
        <authorList>
            <consortium name="RefSeq"/>
        </authorList>
    </citation>
    <scope>IDENTIFICATION</scope>
    <source>
        <tissue evidence="16 17">Whole organism</tissue>
    </source>
</reference>
<comment type="similarity">
    <text evidence="4 14">Belongs to the cytochrome P450 family.</text>
</comment>
<dbReference type="RefSeq" id="XP_052133464.1">
    <property type="nucleotide sequence ID" value="XM_052277504.1"/>
</dbReference>
<evidence type="ECO:0000256" key="4">
    <source>
        <dbReference type="ARBA" id="ARBA00010617"/>
    </source>
</evidence>
<dbReference type="GO" id="GO:0016705">
    <property type="term" value="F:oxidoreductase activity, acting on paired donors, with incorporation or reduction of molecular oxygen"/>
    <property type="evidence" value="ECO:0007669"/>
    <property type="project" value="InterPro"/>
</dbReference>
<keyword evidence="10 13" id="KW-0408">Iron</keyword>
<dbReference type="PROSITE" id="PS00086">
    <property type="entry name" value="CYTOCHROME_P450"/>
    <property type="match status" value="1"/>
</dbReference>
<evidence type="ECO:0000256" key="10">
    <source>
        <dbReference type="ARBA" id="ARBA00023004"/>
    </source>
</evidence>
<dbReference type="PRINTS" id="PR00463">
    <property type="entry name" value="EP450I"/>
</dbReference>
<dbReference type="Proteomes" id="UP000504606">
    <property type="component" value="Unplaced"/>
</dbReference>
<dbReference type="KEGG" id="foc:113215794"/>
<protein>
    <submittedName>
        <fullName evidence="16 17">Cytochrome P450 4C1</fullName>
    </submittedName>
</protein>
<evidence type="ECO:0000256" key="8">
    <source>
        <dbReference type="ARBA" id="ARBA00022848"/>
    </source>
</evidence>
<dbReference type="OrthoDB" id="1470350at2759"/>
<gene>
    <name evidence="16 17 18" type="primary">LOC113215794</name>
</gene>
<dbReference type="GO" id="GO:0004497">
    <property type="term" value="F:monooxygenase activity"/>
    <property type="evidence" value="ECO:0007669"/>
    <property type="project" value="UniProtKB-KW"/>
</dbReference>
<dbReference type="RefSeq" id="XP_052133466.1">
    <property type="nucleotide sequence ID" value="XM_052277506.1"/>
</dbReference>
<accession>A0A9C6XDX2</accession>
<evidence type="ECO:0000256" key="14">
    <source>
        <dbReference type="RuleBase" id="RU000461"/>
    </source>
</evidence>
<sequence>MNETTLNLCDAEGAEAVMVSSKHIKKGPLYTFLTQWLGYGLLTNFGPSWHHRRKLLTPAFHFKILDEFGPLLQNHAQRLVDNLADLVAKTKGPVDVVPPVSKATLGSICETAMGVNLHALGKEEEYFECVRIMGCSVLYRMIRPWLWRDVVFNLTQHGRETKQAMDKLHNFTKQVIQERKRSHASTGASILDGDGKRLGKRRLAFLDMMLAAQREDPTLTDDDIRQEVDTFMFEGHETTAMAISWTLFLLGNHPEVQQRVREEAQEAGDDWQAVVALPYLEKVVKESLRLYPPVLYIARENDRGIQIGDKWVPANVNLDLQIFMIHRDPNNFPDPDKFDPERFSPEQERARHPFAFVPFSGGLRNCIGRRYAMMELKIMLAALVKTFSFKSVLSEKEMEFKPELVLRPKGGIVTNVTPLL</sequence>
<dbReference type="AlphaFoldDB" id="A0A9C6XDX2"/>
<evidence type="ECO:0000256" key="9">
    <source>
        <dbReference type="ARBA" id="ARBA00023002"/>
    </source>
</evidence>
<evidence type="ECO:0000256" key="3">
    <source>
        <dbReference type="ARBA" id="ARBA00004406"/>
    </source>
</evidence>
<evidence type="ECO:0000256" key="2">
    <source>
        <dbReference type="ARBA" id="ARBA00004174"/>
    </source>
</evidence>
<keyword evidence="5 13" id="KW-0349">Heme</keyword>
<dbReference type="InterPro" id="IPR050196">
    <property type="entry name" value="Cytochrome_P450_Monoox"/>
</dbReference>
<keyword evidence="6 13" id="KW-0479">Metal-binding</keyword>
<dbReference type="InterPro" id="IPR036396">
    <property type="entry name" value="Cyt_P450_sf"/>
</dbReference>
<dbReference type="GO" id="GO:0005789">
    <property type="term" value="C:endoplasmic reticulum membrane"/>
    <property type="evidence" value="ECO:0007669"/>
    <property type="project" value="UniProtKB-SubCell"/>
</dbReference>
<keyword evidence="8" id="KW-0492">Microsome</keyword>
<dbReference type="GO" id="GO:0005506">
    <property type="term" value="F:iron ion binding"/>
    <property type="evidence" value="ECO:0007669"/>
    <property type="project" value="InterPro"/>
</dbReference>
<dbReference type="Pfam" id="PF00067">
    <property type="entry name" value="p450"/>
    <property type="match status" value="1"/>
</dbReference>
<keyword evidence="12" id="KW-0472">Membrane</keyword>
<dbReference type="InterPro" id="IPR017972">
    <property type="entry name" value="Cyt_P450_CS"/>
</dbReference>
<comment type="cofactor">
    <cofactor evidence="1 13">
        <name>heme</name>
        <dbReference type="ChEBI" id="CHEBI:30413"/>
    </cofactor>
</comment>
<dbReference type="Gene3D" id="1.10.630.10">
    <property type="entry name" value="Cytochrome P450"/>
    <property type="match status" value="1"/>
</dbReference>
<evidence type="ECO:0000256" key="1">
    <source>
        <dbReference type="ARBA" id="ARBA00001971"/>
    </source>
</evidence>
<evidence type="ECO:0000256" key="5">
    <source>
        <dbReference type="ARBA" id="ARBA00022617"/>
    </source>
</evidence>
<evidence type="ECO:0000256" key="11">
    <source>
        <dbReference type="ARBA" id="ARBA00023033"/>
    </source>
</evidence>
<evidence type="ECO:0000256" key="13">
    <source>
        <dbReference type="PIRSR" id="PIRSR602401-1"/>
    </source>
</evidence>
<dbReference type="PANTHER" id="PTHR24291:SF189">
    <property type="entry name" value="CYTOCHROME P450 4C3-RELATED"/>
    <property type="match status" value="1"/>
</dbReference>
<evidence type="ECO:0000256" key="6">
    <source>
        <dbReference type="ARBA" id="ARBA00022723"/>
    </source>
</evidence>
<dbReference type="SUPFAM" id="SSF48264">
    <property type="entry name" value="Cytochrome P450"/>
    <property type="match status" value="1"/>
</dbReference>
<evidence type="ECO:0000313" key="16">
    <source>
        <dbReference type="RefSeq" id="XP_052133464.1"/>
    </source>
</evidence>
<evidence type="ECO:0000313" key="15">
    <source>
        <dbReference type="Proteomes" id="UP000504606"/>
    </source>
</evidence>
<comment type="subcellular location">
    <subcellularLocation>
        <location evidence="3">Endoplasmic reticulum membrane</location>
        <topology evidence="3">Peripheral membrane protein</topology>
    </subcellularLocation>
    <subcellularLocation>
        <location evidence="2">Microsome membrane</location>
        <topology evidence="2">Peripheral membrane protein</topology>
    </subcellularLocation>
</comment>
<dbReference type="PRINTS" id="PR00385">
    <property type="entry name" value="P450"/>
</dbReference>
<dbReference type="InterPro" id="IPR001128">
    <property type="entry name" value="Cyt_P450"/>
</dbReference>